<evidence type="ECO:0000313" key="3">
    <source>
        <dbReference type="Proteomes" id="UP001285441"/>
    </source>
</evidence>
<reference evidence="2" key="2">
    <citation type="submission" date="2023-06" db="EMBL/GenBank/DDBJ databases">
        <authorList>
            <consortium name="Lawrence Berkeley National Laboratory"/>
            <person name="Haridas S."/>
            <person name="Hensen N."/>
            <person name="Bonometti L."/>
            <person name="Westerberg I."/>
            <person name="Brannstrom I.O."/>
            <person name="Guillou S."/>
            <person name="Cros-Aarteil S."/>
            <person name="Calhoun S."/>
            <person name="Kuo A."/>
            <person name="Mondo S."/>
            <person name="Pangilinan J."/>
            <person name="Riley R."/>
            <person name="LaButti K."/>
            <person name="Andreopoulos B."/>
            <person name="Lipzen A."/>
            <person name="Chen C."/>
            <person name="Yanf M."/>
            <person name="Daum C."/>
            <person name="Ng V."/>
            <person name="Clum A."/>
            <person name="Steindorff A."/>
            <person name="Ohm R."/>
            <person name="Martin F."/>
            <person name="Silar P."/>
            <person name="Natvig D."/>
            <person name="Lalanne C."/>
            <person name="Gautier V."/>
            <person name="Ament-velasquez S.L."/>
            <person name="Kruys A."/>
            <person name="Hutchinson M.I."/>
            <person name="Powell A.J."/>
            <person name="Barry K."/>
            <person name="Miller A.N."/>
            <person name="Grigoriev I.V."/>
            <person name="Debuchy R."/>
            <person name="Gladieux P."/>
            <person name="Thoren M.H."/>
            <person name="Johannesson H."/>
        </authorList>
    </citation>
    <scope>NUCLEOTIDE SEQUENCE</scope>
    <source>
        <strain evidence="2">CBS 232.78</strain>
    </source>
</reference>
<sequence length="522" mass="57221">MTVLLAKHIYAPLTLLSIFGSVKMVVIGSKSRFAHAKGRRANQHLSSGLPDRFPPPRDLPTSAAPLLPFLPVVAVAVSSGSSKPVSRSSAQAAPWPGVIGEGRPLPKPAAPPAAANPPASLVAAGRPVLLAAANPPVSLAVSNPPASLTVASPVQPTPSPTKTTPFPLDEQFGRFVLLADLLRKAGITGRYMKSCLFKYVRSLSKDQYLRLKAYLPNIMNLSKRQGKNSTVNEAEEWGTTLKGICSLGLGHNMEMEKVDAALANIKARIRKDPAYFDGKNGWLLWVALDFARKEVTNTETKKTIARSMFWLTEAENALFLSVMSWYFFFGFWNAYSHKSRPGDLFLGDKDEYKGTYMANDPKHRSEITAMEKVLVSVMSTVKDGALQSGSVEDLHALYGKHWNNQTPTAFVQPHSVSRGIFYVLHWQNDEFLHLLDEYNHAVEIHAKEKDLNAQLANLSMGPLPSGYLEGLRGQLSYSADPSIQQSYSKRLSYEQSYPAVGYSTQQSHSAGPSNQQGYCGFQ</sequence>
<reference evidence="2" key="1">
    <citation type="journal article" date="2023" name="Mol. Phylogenet. Evol.">
        <title>Genome-scale phylogeny and comparative genomics of the fungal order Sordariales.</title>
        <authorList>
            <person name="Hensen N."/>
            <person name="Bonometti L."/>
            <person name="Westerberg I."/>
            <person name="Brannstrom I.O."/>
            <person name="Guillou S."/>
            <person name="Cros-Aarteil S."/>
            <person name="Calhoun S."/>
            <person name="Haridas S."/>
            <person name="Kuo A."/>
            <person name="Mondo S."/>
            <person name="Pangilinan J."/>
            <person name="Riley R."/>
            <person name="LaButti K."/>
            <person name="Andreopoulos B."/>
            <person name="Lipzen A."/>
            <person name="Chen C."/>
            <person name="Yan M."/>
            <person name="Daum C."/>
            <person name="Ng V."/>
            <person name="Clum A."/>
            <person name="Steindorff A."/>
            <person name="Ohm R.A."/>
            <person name="Martin F."/>
            <person name="Silar P."/>
            <person name="Natvig D.O."/>
            <person name="Lalanne C."/>
            <person name="Gautier V."/>
            <person name="Ament-Velasquez S.L."/>
            <person name="Kruys A."/>
            <person name="Hutchinson M.I."/>
            <person name="Powell A.J."/>
            <person name="Barry K."/>
            <person name="Miller A.N."/>
            <person name="Grigoriev I.V."/>
            <person name="Debuchy R."/>
            <person name="Gladieux P."/>
            <person name="Hiltunen Thoren M."/>
            <person name="Johannesson H."/>
        </authorList>
    </citation>
    <scope>NUCLEOTIDE SEQUENCE</scope>
    <source>
        <strain evidence="2">CBS 232.78</strain>
    </source>
</reference>
<evidence type="ECO:0000313" key="2">
    <source>
        <dbReference type="EMBL" id="KAK3389965.1"/>
    </source>
</evidence>
<gene>
    <name evidence="2" type="ORF">B0H63DRAFT_538098</name>
</gene>
<organism evidence="2 3">
    <name type="scientific">Podospora didyma</name>
    <dbReference type="NCBI Taxonomy" id="330526"/>
    <lineage>
        <taxon>Eukaryota</taxon>
        <taxon>Fungi</taxon>
        <taxon>Dikarya</taxon>
        <taxon>Ascomycota</taxon>
        <taxon>Pezizomycotina</taxon>
        <taxon>Sordariomycetes</taxon>
        <taxon>Sordariomycetidae</taxon>
        <taxon>Sordariales</taxon>
        <taxon>Podosporaceae</taxon>
        <taxon>Podospora</taxon>
    </lineage>
</organism>
<accession>A0AAE0U465</accession>
<feature type="compositionally biased region" description="Pro residues" evidence="1">
    <location>
        <begin position="105"/>
        <end position="115"/>
    </location>
</feature>
<name>A0AAE0U465_9PEZI</name>
<dbReference type="Proteomes" id="UP001285441">
    <property type="component" value="Unassembled WGS sequence"/>
</dbReference>
<feature type="region of interest" description="Disordered" evidence="1">
    <location>
        <begin position="82"/>
        <end position="117"/>
    </location>
</feature>
<comment type="caution">
    <text evidence="2">The sequence shown here is derived from an EMBL/GenBank/DDBJ whole genome shotgun (WGS) entry which is preliminary data.</text>
</comment>
<feature type="region of interest" description="Disordered" evidence="1">
    <location>
        <begin position="503"/>
        <end position="522"/>
    </location>
</feature>
<proteinExistence type="predicted"/>
<keyword evidence="3" id="KW-1185">Reference proteome</keyword>
<dbReference type="AlphaFoldDB" id="A0AAE0U465"/>
<dbReference type="EMBL" id="JAULSW010000002">
    <property type="protein sequence ID" value="KAK3389965.1"/>
    <property type="molecule type" value="Genomic_DNA"/>
</dbReference>
<evidence type="ECO:0000256" key="1">
    <source>
        <dbReference type="SAM" id="MobiDB-lite"/>
    </source>
</evidence>
<protein>
    <submittedName>
        <fullName evidence="2">Uncharacterized protein</fullName>
    </submittedName>
</protein>